<evidence type="ECO:0000313" key="2">
    <source>
        <dbReference type="EMBL" id="GAI37121.1"/>
    </source>
</evidence>
<dbReference type="AlphaFoldDB" id="X1P3V0"/>
<feature type="non-terminal residue" evidence="2">
    <location>
        <position position="1"/>
    </location>
</feature>
<dbReference type="InterPro" id="IPR019606">
    <property type="entry name" value="GerMN"/>
</dbReference>
<dbReference type="EMBL" id="BARV01028751">
    <property type="protein sequence ID" value="GAI37121.1"/>
    <property type="molecule type" value="Genomic_DNA"/>
</dbReference>
<proteinExistence type="predicted"/>
<gene>
    <name evidence="2" type="ORF">S06H3_45961</name>
</gene>
<organism evidence="2">
    <name type="scientific">marine sediment metagenome</name>
    <dbReference type="NCBI Taxonomy" id="412755"/>
    <lineage>
        <taxon>unclassified sequences</taxon>
        <taxon>metagenomes</taxon>
        <taxon>ecological metagenomes</taxon>
    </lineage>
</organism>
<protein>
    <recommendedName>
        <fullName evidence="1">GerMN domain-containing protein</fullName>
    </recommendedName>
</protein>
<reference evidence="2" key="1">
    <citation type="journal article" date="2014" name="Front. Microbiol.">
        <title>High frequency of phylogenetically diverse reductive dehalogenase-homologous genes in deep subseafloor sedimentary metagenomes.</title>
        <authorList>
            <person name="Kawai M."/>
            <person name="Futagami T."/>
            <person name="Toyoda A."/>
            <person name="Takaki Y."/>
            <person name="Nishi S."/>
            <person name="Hori S."/>
            <person name="Arai W."/>
            <person name="Tsubouchi T."/>
            <person name="Morono Y."/>
            <person name="Uchiyama I."/>
            <person name="Ito T."/>
            <person name="Fujiyama A."/>
            <person name="Inagaki F."/>
            <person name="Takami H."/>
        </authorList>
    </citation>
    <scope>NUCLEOTIDE SEQUENCE</scope>
    <source>
        <strain evidence="2">Expedition CK06-06</strain>
    </source>
</reference>
<feature type="domain" description="GerMN" evidence="1">
    <location>
        <begin position="17"/>
        <end position="51"/>
    </location>
</feature>
<accession>X1P3V0</accession>
<dbReference type="Pfam" id="PF10646">
    <property type="entry name" value="Germane"/>
    <property type="match status" value="1"/>
</dbReference>
<evidence type="ECO:0000259" key="1">
    <source>
        <dbReference type="Pfam" id="PF10646"/>
    </source>
</evidence>
<name>X1P3V0_9ZZZZ</name>
<sequence length="73" mass="8403">GNIALDISPEFVNDRFKSDTVDILLVYSIVNTFTEFPEVNTISFYINGKRLNTLGQLDISNSLYRDESWIKKN</sequence>
<comment type="caution">
    <text evidence="2">The sequence shown here is derived from an EMBL/GenBank/DDBJ whole genome shotgun (WGS) entry which is preliminary data.</text>
</comment>